<dbReference type="EMBL" id="MT143709">
    <property type="protein sequence ID" value="QJB01458.1"/>
    <property type="molecule type" value="Genomic_DNA"/>
</dbReference>
<sequence>MTTTEQRDPVHMDPDGQWYFYNETWDGRYGPYPTPDEARAQMKGYIEWLNSQKPPQPEEPKPQSEADIAVAEYLKLREMKAKLADEQKKAMKEIQDQLDKADAWLLGRMQEMGVESFKAGGATVFFASELRAGIGDKGALMDYIRQTGEVEILQSRVSSTVIREWMDRNGGHTPPGVSASFERVVRVRKS</sequence>
<dbReference type="AlphaFoldDB" id="A0A6M3M1Y3"/>
<dbReference type="EMBL" id="MT143896">
    <property type="protein sequence ID" value="QJH92519.1"/>
    <property type="molecule type" value="Genomic_DNA"/>
</dbReference>
<gene>
    <name evidence="1" type="ORF">MM171A00102_0017</name>
    <name evidence="2" type="ORF">MM171B00096_0081</name>
</gene>
<dbReference type="InterPro" id="IPR055731">
    <property type="entry name" value="Pam3_gp33-like"/>
</dbReference>
<proteinExistence type="predicted"/>
<name>A0A6M3M1Y3_9ZZZZ</name>
<organism evidence="1">
    <name type="scientific">viral metagenome</name>
    <dbReference type="NCBI Taxonomy" id="1070528"/>
    <lineage>
        <taxon>unclassified sequences</taxon>
        <taxon>metagenomes</taxon>
        <taxon>organismal metagenomes</taxon>
    </lineage>
</organism>
<evidence type="ECO:0000313" key="1">
    <source>
        <dbReference type="EMBL" id="QJB01458.1"/>
    </source>
</evidence>
<accession>A0A6M3M1Y3</accession>
<protein>
    <submittedName>
        <fullName evidence="1">Uncharacterized protein</fullName>
    </submittedName>
</protein>
<evidence type="ECO:0000313" key="2">
    <source>
        <dbReference type="EMBL" id="QJH92519.1"/>
    </source>
</evidence>
<reference evidence="1" key="1">
    <citation type="submission" date="2020-03" db="EMBL/GenBank/DDBJ databases">
        <title>The deep terrestrial virosphere.</title>
        <authorList>
            <person name="Holmfeldt K."/>
            <person name="Nilsson E."/>
            <person name="Simone D."/>
            <person name="Lopez-Fernandez M."/>
            <person name="Wu X."/>
            <person name="de Brujin I."/>
            <person name="Lundin D."/>
            <person name="Andersson A."/>
            <person name="Bertilsson S."/>
            <person name="Dopson M."/>
        </authorList>
    </citation>
    <scope>NUCLEOTIDE SEQUENCE</scope>
    <source>
        <strain evidence="1">MM171A00102</strain>
        <strain evidence="2">MM171B00096</strain>
    </source>
</reference>
<dbReference type="Pfam" id="PF23984">
    <property type="entry name" value="DUF7307"/>
    <property type="match status" value="1"/>
</dbReference>